<sequence>MDDQDIPEDELEDIEVIYSDGEDADYDEQQAENMIEDSNEVEIEAEVIDLSILTFSKHTKSVFCSDVNKSGQIAVTGGEDDIAYVWDTNSGDVLFECTGHKDSVTEACFNYDGQFVATGDMAGMIQVWSVEEKKLVWCFEGDDMEWLFWHPKANVLLCGCHSGDVYVWQMPQGHCKVLPSPDNAAATCAKLLPNGKQLLAGYEDGNLQLWNIKEVTSEWSNSQFHTVTNVDVNEEGLLAVVAPSSNIVKLADGKVTTTLLPNEETEIEAATFNRETGVVATGSLSGQLCVWEVGKQALRHQARIECSVTVLKWGPATKIFIGATDGAVYVCDVKTGSLLETLTGHKADVLSISLLDPDGKRILTTSDDATVKIFNVN</sequence>
<dbReference type="AlphaFoldDB" id="A0A9P0JRZ1"/>
<evidence type="ECO:0000256" key="2">
    <source>
        <dbReference type="ARBA" id="ARBA00022737"/>
    </source>
</evidence>
<dbReference type="InterPro" id="IPR015943">
    <property type="entry name" value="WD40/YVTN_repeat-like_dom_sf"/>
</dbReference>
<feature type="repeat" description="WD" evidence="3">
    <location>
        <begin position="97"/>
        <end position="138"/>
    </location>
</feature>
<dbReference type="SUPFAM" id="SSF50978">
    <property type="entry name" value="WD40 repeat-like"/>
    <property type="match status" value="1"/>
</dbReference>
<dbReference type="Pfam" id="PF00400">
    <property type="entry name" value="WD40"/>
    <property type="match status" value="4"/>
</dbReference>
<dbReference type="InterPro" id="IPR019775">
    <property type="entry name" value="WD40_repeat_CS"/>
</dbReference>
<keyword evidence="2" id="KW-0677">Repeat</keyword>
<dbReference type="EMBL" id="CAKOFQ010006686">
    <property type="protein sequence ID" value="CAH1959975.1"/>
    <property type="molecule type" value="Genomic_DNA"/>
</dbReference>
<dbReference type="PROSITE" id="PS50082">
    <property type="entry name" value="WD_REPEATS_2"/>
    <property type="match status" value="3"/>
</dbReference>
<accession>A0A9P0JRZ1</accession>
<name>A0A9P0JRZ1_ACAOB</name>
<protein>
    <recommendedName>
        <fullName evidence="6">Angio-associated migratory cell protein</fullName>
    </recommendedName>
</protein>
<dbReference type="InterPro" id="IPR001680">
    <property type="entry name" value="WD40_rpt"/>
</dbReference>
<dbReference type="PROSITE" id="PS00678">
    <property type="entry name" value="WD_REPEATS_1"/>
    <property type="match status" value="2"/>
</dbReference>
<evidence type="ECO:0000313" key="4">
    <source>
        <dbReference type="EMBL" id="CAH1959975.1"/>
    </source>
</evidence>
<dbReference type="Gene3D" id="2.130.10.10">
    <property type="entry name" value="YVTN repeat-like/Quinoprotein amine dehydrogenase"/>
    <property type="match status" value="1"/>
</dbReference>
<proteinExistence type="predicted"/>
<dbReference type="CDD" id="cd00200">
    <property type="entry name" value="WD40"/>
    <property type="match status" value="1"/>
</dbReference>
<evidence type="ECO:0000256" key="1">
    <source>
        <dbReference type="ARBA" id="ARBA00022574"/>
    </source>
</evidence>
<evidence type="ECO:0008006" key="6">
    <source>
        <dbReference type="Google" id="ProtNLM"/>
    </source>
</evidence>
<dbReference type="PANTHER" id="PTHR19857">
    <property type="entry name" value="MITOCHONDRIAL DIVISION PROTEIN 1-RELATED"/>
    <property type="match status" value="1"/>
</dbReference>
<feature type="repeat" description="WD" evidence="3">
    <location>
        <begin position="342"/>
        <end position="377"/>
    </location>
</feature>
<dbReference type="InterPro" id="IPR036322">
    <property type="entry name" value="WD40_repeat_dom_sf"/>
</dbReference>
<dbReference type="PANTHER" id="PTHR19857:SF8">
    <property type="entry name" value="ANGIO-ASSOCIATED MIGRATORY CELL PROTEIN"/>
    <property type="match status" value="1"/>
</dbReference>
<dbReference type="SMART" id="SM00320">
    <property type="entry name" value="WD40"/>
    <property type="match status" value="7"/>
</dbReference>
<gene>
    <name evidence="4" type="ORF">ACAOBT_LOCUS3476</name>
</gene>
<dbReference type="InterPro" id="IPR051179">
    <property type="entry name" value="WD_repeat_multifunction"/>
</dbReference>
<reference evidence="4" key="1">
    <citation type="submission" date="2022-03" db="EMBL/GenBank/DDBJ databases">
        <authorList>
            <person name="Sayadi A."/>
        </authorList>
    </citation>
    <scope>NUCLEOTIDE SEQUENCE</scope>
</reference>
<organism evidence="4 5">
    <name type="scientific">Acanthoscelides obtectus</name>
    <name type="common">Bean weevil</name>
    <name type="synonym">Bruchus obtectus</name>
    <dbReference type="NCBI Taxonomy" id="200917"/>
    <lineage>
        <taxon>Eukaryota</taxon>
        <taxon>Metazoa</taxon>
        <taxon>Ecdysozoa</taxon>
        <taxon>Arthropoda</taxon>
        <taxon>Hexapoda</taxon>
        <taxon>Insecta</taxon>
        <taxon>Pterygota</taxon>
        <taxon>Neoptera</taxon>
        <taxon>Endopterygota</taxon>
        <taxon>Coleoptera</taxon>
        <taxon>Polyphaga</taxon>
        <taxon>Cucujiformia</taxon>
        <taxon>Chrysomeloidea</taxon>
        <taxon>Chrysomelidae</taxon>
        <taxon>Bruchinae</taxon>
        <taxon>Bruchini</taxon>
        <taxon>Acanthoscelides</taxon>
    </lineage>
</organism>
<feature type="repeat" description="WD" evidence="3">
    <location>
        <begin position="55"/>
        <end position="96"/>
    </location>
</feature>
<keyword evidence="5" id="KW-1185">Reference proteome</keyword>
<dbReference type="PROSITE" id="PS50294">
    <property type="entry name" value="WD_REPEATS_REGION"/>
    <property type="match status" value="3"/>
</dbReference>
<dbReference type="Proteomes" id="UP001152888">
    <property type="component" value="Unassembled WGS sequence"/>
</dbReference>
<comment type="caution">
    <text evidence="4">The sequence shown here is derived from an EMBL/GenBank/DDBJ whole genome shotgun (WGS) entry which is preliminary data.</text>
</comment>
<evidence type="ECO:0000256" key="3">
    <source>
        <dbReference type="PROSITE-ProRule" id="PRU00221"/>
    </source>
</evidence>
<evidence type="ECO:0000313" key="5">
    <source>
        <dbReference type="Proteomes" id="UP001152888"/>
    </source>
</evidence>
<keyword evidence="1 3" id="KW-0853">WD repeat</keyword>